<evidence type="ECO:0000256" key="1">
    <source>
        <dbReference type="ARBA" id="ARBA00022729"/>
    </source>
</evidence>
<keyword evidence="2" id="KW-0090">Biological rhythms</keyword>
<dbReference type="OrthoDB" id="8189372at2759"/>
<dbReference type="GO" id="GO:0005615">
    <property type="term" value="C:extracellular space"/>
    <property type="evidence" value="ECO:0007669"/>
    <property type="project" value="TreeGrafter"/>
</dbReference>
<evidence type="ECO:0000256" key="3">
    <source>
        <dbReference type="ARBA" id="ARBA00060902"/>
    </source>
</evidence>
<dbReference type="Gene3D" id="3.15.10.30">
    <property type="entry name" value="Haemolymph juvenile hormone binding protein"/>
    <property type="match status" value="1"/>
</dbReference>
<evidence type="ECO:0000313" key="4">
    <source>
        <dbReference type="EMBL" id="VVC36451.1"/>
    </source>
</evidence>
<keyword evidence="1" id="KW-0732">Signal</keyword>
<dbReference type="InterPro" id="IPR010562">
    <property type="entry name" value="Haemolymph_juvenile_hormone-bd"/>
</dbReference>
<proteinExistence type="inferred from homology"/>
<keyword evidence="5" id="KW-1185">Reference proteome</keyword>
<dbReference type="SMART" id="SM00700">
    <property type="entry name" value="JHBP"/>
    <property type="match status" value="1"/>
</dbReference>
<accession>A0A5E4MVX1</accession>
<dbReference type="PANTHER" id="PTHR11008:SF31">
    <property type="entry name" value="PROTEIN TAKEOUT-LIKE PROTEIN"/>
    <property type="match status" value="1"/>
</dbReference>
<name>A0A5E4MVX1_9HEMI</name>
<dbReference type="InterPro" id="IPR038606">
    <property type="entry name" value="To_sf"/>
</dbReference>
<comment type="similarity">
    <text evidence="3">Belongs to the TO family.</text>
</comment>
<gene>
    <name evidence="4" type="ORF">CINCED_3A018687</name>
</gene>
<evidence type="ECO:0000313" key="5">
    <source>
        <dbReference type="Proteomes" id="UP000325440"/>
    </source>
</evidence>
<dbReference type="EMBL" id="CABPRJ010001433">
    <property type="protein sequence ID" value="VVC36451.1"/>
    <property type="molecule type" value="Genomic_DNA"/>
</dbReference>
<reference evidence="4 5" key="1">
    <citation type="submission" date="2019-08" db="EMBL/GenBank/DDBJ databases">
        <authorList>
            <person name="Alioto T."/>
            <person name="Alioto T."/>
            <person name="Gomez Garrido J."/>
        </authorList>
    </citation>
    <scope>NUCLEOTIDE SEQUENCE [LARGE SCALE GENOMIC DNA]</scope>
</reference>
<sequence>MNLILNVQAFLVSLKILSTKYLIHKNGFLHIAQTTDSLLTIITMCFLNLHERTRTEYCISTISDQYHSIQIETISEFITVREIAKSAPKMHITLHLAFAAVLCFAVSDSRQQQHDIAYYIHPCQKNSPNVNECLTYAANHLAMNFRKGIPELGIEDVEPIVIDEINLSLGSGPDGYRATFKDIQAYGVSNLTVNQVRSDLNSLQFQLTFSIPQISATAHYRSSGVLIMVQATGGGEYWGEYEGVKAKVYIKASEVERNSQRYLHLEDLKMDFSVKDIQMGIKNVHNGNAVLEAALNLFINSNSQELLKEMKPHIKKKLLVTMKSFIDNLFSRVPYDSWIID</sequence>
<dbReference type="Pfam" id="PF06585">
    <property type="entry name" value="JHBP"/>
    <property type="match status" value="1"/>
</dbReference>
<dbReference type="PANTHER" id="PTHR11008">
    <property type="entry name" value="PROTEIN TAKEOUT-LIKE PROTEIN"/>
    <property type="match status" value="1"/>
</dbReference>
<dbReference type="AlphaFoldDB" id="A0A5E4MVX1"/>
<organism evidence="4 5">
    <name type="scientific">Cinara cedri</name>
    <dbReference type="NCBI Taxonomy" id="506608"/>
    <lineage>
        <taxon>Eukaryota</taxon>
        <taxon>Metazoa</taxon>
        <taxon>Ecdysozoa</taxon>
        <taxon>Arthropoda</taxon>
        <taxon>Hexapoda</taxon>
        <taxon>Insecta</taxon>
        <taxon>Pterygota</taxon>
        <taxon>Neoptera</taxon>
        <taxon>Paraneoptera</taxon>
        <taxon>Hemiptera</taxon>
        <taxon>Sternorrhyncha</taxon>
        <taxon>Aphidomorpha</taxon>
        <taxon>Aphidoidea</taxon>
        <taxon>Aphididae</taxon>
        <taxon>Lachninae</taxon>
        <taxon>Cinara</taxon>
    </lineage>
</organism>
<dbReference type="FunFam" id="3.15.10.30:FF:000001">
    <property type="entry name" value="Takeout-like protein 1"/>
    <property type="match status" value="1"/>
</dbReference>
<dbReference type="Proteomes" id="UP000325440">
    <property type="component" value="Unassembled WGS sequence"/>
</dbReference>
<evidence type="ECO:0000256" key="2">
    <source>
        <dbReference type="ARBA" id="ARBA00023108"/>
    </source>
</evidence>
<dbReference type="GO" id="GO:0007623">
    <property type="term" value="P:circadian rhythm"/>
    <property type="evidence" value="ECO:0007669"/>
    <property type="project" value="UniProtKB-ARBA"/>
</dbReference>
<protein>
    <submittedName>
        <fullName evidence="4">Haemolymph juvenile hormone binding</fullName>
    </submittedName>
</protein>